<name>T0S1R4_SAPDV</name>
<protein>
    <recommendedName>
        <fullName evidence="5">Inosine/uridine-preferring nucleoside hydrolase domain-containing protein</fullName>
    </recommendedName>
</protein>
<dbReference type="GO" id="GO:0005829">
    <property type="term" value="C:cytosol"/>
    <property type="evidence" value="ECO:0007669"/>
    <property type="project" value="TreeGrafter"/>
</dbReference>
<dbReference type="PANTHER" id="PTHR12304">
    <property type="entry name" value="INOSINE-URIDINE PREFERRING NUCLEOSIDE HYDROLASE"/>
    <property type="match status" value="1"/>
</dbReference>
<dbReference type="Gene3D" id="3.90.245.10">
    <property type="entry name" value="Ribonucleoside hydrolase-like"/>
    <property type="match status" value="1"/>
</dbReference>
<proteinExistence type="inferred from homology"/>
<evidence type="ECO:0000313" key="6">
    <source>
        <dbReference type="EMBL" id="EQC36642.1"/>
    </source>
</evidence>
<evidence type="ECO:0000256" key="2">
    <source>
        <dbReference type="ARBA" id="ARBA00022801"/>
    </source>
</evidence>
<dbReference type="InterPro" id="IPR036452">
    <property type="entry name" value="Ribo_hydro-like"/>
</dbReference>
<evidence type="ECO:0000256" key="3">
    <source>
        <dbReference type="ARBA" id="ARBA00023295"/>
    </source>
</evidence>
<organism evidence="6 7">
    <name type="scientific">Saprolegnia diclina (strain VS20)</name>
    <dbReference type="NCBI Taxonomy" id="1156394"/>
    <lineage>
        <taxon>Eukaryota</taxon>
        <taxon>Sar</taxon>
        <taxon>Stramenopiles</taxon>
        <taxon>Oomycota</taxon>
        <taxon>Saprolegniomycetes</taxon>
        <taxon>Saprolegniales</taxon>
        <taxon>Saprolegniaceae</taxon>
        <taxon>Saprolegnia</taxon>
    </lineage>
</organism>
<evidence type="ECO:0000259" key="5">
    <source>
        <dbReference type="Pfam" id="PF01156"/>
    </source>
</evidence>
<feature type="domain" description="Inosine/uridine-preferring nucleoside hydrolase" evidence="5">
    <location>
        <begin position="49"/>
        <end position="357"/>
    </location>
</feature>
<dbReference type="InterPro" id="IPR001910">
    <property type="entry name" value="Inosine/uridine_hydrolase_dom"/>
</dbReference>
<comment type="similarity">
    <text evidence="1">Belongs to the IUNH family.</text>
</comment>
<dbReference type="GO" id="GO:0008477">
    <property type="term" value="F:purine nucleosidase activity"/>
    <property type="evidence" value="ECO:0007669"/>
    <property type="project" value="TreeGrafter"/>
</dbReference>
<dbReference type="OrthoDB" id="5783963at2759"/>
<dbReference type="eggNOG" id="KOG2938">
    <property type="taxonomic scope" value="Eukaryota"/>
</dbReference>
<dbReference type="VEuPathDB" id="FungiDB:SDRG_06080"/>
<sequence length="391" mass="42667">MKLFATVAAFAAGFVAASSKFDQPTNILNEDVETINTCTQPGATPTIAIIDADMDDIVALLYLFKEPTVNVTAVIVDGDGWAHLDEGIESVMRTIEFAGLTGRVEVGAGATYNMVNEATHGDVYQDSVPPAIDCGRNDVDSVLHLRDQFLFSPRDLYLNQPHTLEDGWKVLQKHLNAGTTQVLSTGTFTTLNHLRLKDQATFEKISNLVVMGGAVNTHGNLWSVEENKVAEFNIYLDPQAARDVFASSAAKVMKLVGLDVTDKYPIERAYLHALNNATAADAQFVAKLMNVTESICFGPRFFETFHFWDPLAAGIMVDPTLVTFATEKLSVVANTPINKTVDGWTKIDKEAGTSITYAADISAANADRFADHLLHNLNSDCIRRVPKKHAC</sequence>
<dbReference type="GeneID" id="19946807"/>
<reference evidence="6 7" key="1">
    <citation type="submission" date="2012-04" db="EMBL/GenBank/DDBJ databases">
        <title>The Genome Sequence of Saprolegnia declina VS20.</title>
        <authorList>
            <consortium name="The Broad Institute Genome Sequencing Platform"/>
            <person name="Russ C."/>
            <person name="Nusbaum C."/>
            <person name="Tyler B."/>
            <person name="van West P."/>
            <person name="Dieguez-Uribeondo J."/>
            <person name="de Bruijn I."/>
            <person name="Tripathy S."/>
            <person name="Jiang R."/>
            <person name="Young S.K."/>
            <person name="Zeng Q."/>
            <person name="Gargeya S."/>
            <person name="Fitzgerald M."/>
            <person name="Haas B."/>
            <person name="Abouelleil A."/>
            <person name="Alvarado L."/>
            <person name="Arachchi H.M."/>
            <person name="Berlin A."/>
            <person name="Chapman S.B."/>
            <person name="Goldberg J."/>
            <person name="Griggs A."/>
            <person name="Gujja S."/>
            <person name="Hansen M."/>
            <person name="Howarth C."/>
            <person name="Imamovic A."/>
            <person name="Larimer J."/>
            <person name="McCowen C."/>
            <person name="Montmayeur A."/>
            <person name="Murphy C."/>
            <person name="Neiman D."/>
            <person name="Pearson M."/>
            <person name="Priest M."/>
            <person name="Roberts A."/>
            <person name="Saif S."/>
            <person name="Shea T."/>
            <person name="Sisk P."/>
            <person name="Sykes S."/>
            <person name="Wortman J."/>
            <person name="Nusbaum C."/>
            <person name="Birren B."/>
        </authorList>
    </citation>
    <scope>NUCLEOTIDE SEQUENCE [LARGE SCALE GENOMIC DNA]</scope>
    <source>
        <strain evidence="6 7">VS20</strain>
    </source>
</reference>
<dbReference type="RefSeq" id="XP_008610063.1">
    <property type="nucleotide sequence ID" value="XM_008611841.1"/>
</dbReference>
<dbReference type="PANTHER" id="PTHR12304:SF46">
    <property type="entry name" value="INOSINE-ADENOSINE-GUANOSINE-NUCLEOSIDE HYDROLASE"/>
    <property type="match status" value="1"/>
</dbReference>
<feature type="chain" id="PRO_5004571322" description="Inosine/uridine-preferring nucleoside hydrolase domain-containing protein" evidence="4">
    <location>
        <begin position="18"/>
        <end position="391"/>
    </location>
</feature>
<dbReference type="Pfam" id="PF01156">
    <property type="entry name" value="IU_nuc_hydro"/>
    <property type="match status" value="1"/>
</dbReference>
<evidence type="ECO:0000313" key="7">
    <source>
        <dbReference type="Proteomes" id="UP000030762"/>
    </source>
</evidence>
<dbReference type="Proteomes" id="UP000030762">
    <property type="component" value="Unassembled WGS sequence"/>
</dbReference>
<dbReference type="InParanoid" id="T0S1R4"/>
<dbReference type="AlphaFoldDB" id="T0S1R4"/>
<evidence type="ECO:0000256" key="1">
    <source>
        <dbReference type="ARBA" id="ARBA00009176"/>
    </source>
</evidence>
<dbReference type="InterPro" id="IPR023186">
    <property type="entry name" value="IUNH"/>
</dbReference>
<keyword evidence="2" id="KW-0378">Hydrolase</keyword>
<dbReference type="GO" id="GO:0006152">
    <property type="term" value="P:purine nucleoside catabolic process"/>
    <property type="evidence" value="ECO:0007669"/>
    <property type="project" value="TreeGrafter"/>
</dbReference>
<dbReference type="STRING" id="1156394.T0S1R4"/>
<evidence type="ECO:0000256" key="4">
    <source>
        <dbReference type="SAM" id="SignalP"/>
    </source>
</evidence>
<gene>
    <name evidence="6" type="ORF">SDRG_06080</name>
</gene>
<accession>T0S1R4</accession>
<keyword evidence="3" id="KW-0326">Glycosidase</keyword>
<dbReference type="SUPFAM" id="SSF53590">
    <property type="entry name" value="Nucleoside hydrolase"/>
    <property type="match status" value="1"/>
</dbReference>
<keyword evidence="4" id="KW-0732">Signal</keyword>
<dbReference type="EMBL" id="JH767147">
    <property type="protein sequence ID" value="EQC36642.1"/>
    <property type="molecule type" value="Genomic_DNA"/>
</dbReference>
<feature type="signal peptide" evidence="4">
    <location>
        <begin position="1"/>
        <end position="17"/>
    </location>
</feature>
<keyword evidence="7" id="KW-1185">Reference proteome</keyword>
<dbReference type="OMA" id="INTCTQP"/>